<dbReference type="PRINTS" id="PR00633">
    <property type="entry name" value="RCCNDNSATION"/>
</dbReference>
<dbReference type="SUPFAM" id="SSF50985">
    <property type="entry name" value="RCC1/BLIP-II"/>
    <property type="match status" value="2"/>
</dbReference>
<dbReference type="Pfam" id="PF13540">
    <property type="entry name" value="RCC1_2"/>
    <property type="match status" value="2"/>
</dbReference>
<evidence type="ECO:0000313" key="3">
    <source>
        <dbReference type="Proteomes" id="UP000764045"/>
    </source>
</evidence>
<dbReference type="Pfam" id="PF13306">
    <property type="entry name" value="LRR_5"/>
    <property type="match status" value="1"/>
</dbReference>
<dbReference type="SUPFAM" id="SSF52058">
    <property type="entry name" value="L domain-like"/>
    <property type="match status" value="1"/>
</dbReference>
<feature type="chain" id="PRO_5038118678" evidence="1">
    <location>
        <begin position="22"/>
        <end position="684"/>
    </location>
</feature>
<dbReference type="Gene3D" id="3.40.50.12480">
    <property type="match status" value="1"/>
</dbReference>
<dbReference type="InterPro" id="IPR026906">
    <property type="entry name" value="LRR_5"/>
</dbReference>
<dbReference type="InterPro" id="IPR051553">
    <property type="entry name" value="Ran_GTPase-activating"/>
</dbReference>
<dbReference type="InterPro" id="IPR009091">
    <property type="entry name" value="RCC1/BLIP-II"/>
</dbReference>
<dbReference type="Proteomes" id="UP000764045">
    <property type="component" value="Unassembled WGS sequence"/>
</dbReference>
<dbReference type="AlphaFoldDB" id="A0A939B4E3"/>
<dbReference type="InterPro" id="IPR000408">
    <property type="entry name" value="Reg_chr_condens"/>
</dbReference>
<name>A0A939B4E3_9BACT</name>
<dbReference type="InterPro" id="IPR032675">
    <property type="entry name" value="LRR_dom_sf"/>
</dbReference>
<keyword evidence="1" id="KW-0732">Signal</keyword>
<dbReference type="Gene3D" id="3.80.10.10">
    <property type="entry name" value="Ribonuclease Inhibitor"/>
    <property type="match status" value="1"/>
</dbReference>
<dbReference type="PANTHER" id="PTHR45982">
    <property type="entry name" value="REGULATOR OF CHROMOSOME CONDENSATION"/>
    <property type="match status" value="1"/>
</dbReference>
<feature type="signal peptide" evidence="1">
    <location>
        <begin position="1"/>
        <end position="21"/>
    </location>
</feature>
<dbReference type="Pfam" id="PF00415">
    <property type="entry name" value="RCC1"/>
    <property type="match status" value="1"/>
</dbReference>
<dbReference type="PROSITE" id="PS50012">
    <property type="entry name" value="RCC1_3"/>
    <property type="match status" value="2"/>
</dbReference>
<organism evidence="2 3">
    <name type="scientific">Marseilla massiliensis</name>
    <dbReference type="NCBI Taxonomy" id="1841864"/>
    <lineage>
        <taxon>Bacteria</taxon>
        <taxon>Pseudomonadati</taxon>
        <taxon>Bacteroidota</taxon>
        <taxon>Bacteroidia</taxon>
        <taxon>Bacteroidales</taxon>
        <taxon>Prevotellaceae</taxon>
        <taxon>Marseilla</taxon>
    </lineage>
</organism>
<gene>
    <name evidence="2" type="ORF">H6B30_15590</name>
</gene>
<dbReference type="Gene3D" id="2.130.10.30">
    <property type="entry name" value="Regulator of chromosome condensation 1/beta-lactamase-inhibitor protein II"/>
    <property type="match status" value="2"/>
</dbReference>
<reference evidence="2 3" key="1">
    <citation type="journal article" date="2021" name="Sci. Rep.">
        <title>The distribution of antibiotic resistance genes in chicken gut microbiota commensals.</title>
        <authorList>
            <person name="Juricova H."/>
            <person name="Matiasovicova J."/>
            <person name="Kubasova T."/>
            <person name="Cejkova D."/>
            <person name="Rychlik I."/>
        </authorList>
    </citation>
    <scope>NUCLEOTIDE SEQUENCE [LARGE SCALE GENOMIC DNA]</scope>
    <source>
        <strain evidence="2 3">An819</strain>
    </source>
</reference>
<sequence length="684" mass="70921">MKRITRTLLSAGLLALSAAGAAQNHVWKYVDAGDATTYAIRDDGTLWSCGWNEKGQLGVPGVAERTAEWQMVGQDADWKKAVGGKAYAFFIKADGSLWAVGTQENGVQGTGDGVDHRQPVRVGTDSDWADVAASRFWGYSAIGLKTDGSLWGWGQNYNGQLGTGDTESRPKPVRIGADNDWAYVKAIDNRTYAVKADGSLWATGDNHSNLLGMALADGEYEPAYSVLTRVTTLDGPVAQVSGCEQTTTFAIGEGGTVTRVYALGSNANGGLGDGKGKLLSGSSSDMPFSLVPVKPLLPGGIVCSVLSSGQNYSMVVTADGKMYGWGNNRGGQLGDGTEYDRLQLSYYKSPIEIPCPGGATPGGGSQTEITVDAAAIPSNLRDAEVVRLTGTWNTAAFGELAVALGTSGFMATNKALRRIDMSQAAIEPGTDLYVQGSLSKNGAFVNCKALEAVVMPEGGGAANFANCSSAFMNCEKLATIDLSGCTGLTSLKSAFSGCASLRLADLSAATALTGMSSMQGAFSGCASLYKVVLPAEVTFSSGTFADCTSLSDIDWTRYAGTAVPVFYVGMFSGIADLKAVTLTVSGDAYPLFAADANWSRLTLKAATADGVDAAGSDAALSFDGTTLRTSSTIGNVGVYTLAGALVAGRHTVSGSWSLASLPAGAYVLVYTDGARKQSVRIVRR</sequence>
<protein>
    <submittedName>
        <fullName evidence="2">Leucine-rich repeat protein</fullName>
    </submittedName>
</protein>
<dbReference type="RefSeq" id="WP_205112184.1">
    <property type="nucleotide sequence ID" value="NZ_JACJJL010000055.1"/>
</dbReference>
<proteinExistence type="predicted"/>
<keyword evidence="3" id="KW-1185">Reference proteome</keyword>
<comment type="caution">
    <text evidence="2">The sequence shown here is derived from an EMBL/GenBank/DDBJ whole genome shotgun (WGS) entry which is preliminary data.</text>
</comment>
<dbReference type="PANTHER" id="PTHR45982:SF1">
    <property type="entry name" value="REGULATOR OF CHROMOSOME CONDENSATION"/>
    <property type="match status" value="1"/>
</dbReference>
<evidence type="ECO:0000256" key="1">
    <source>
        <dbReference type="SAM" id="SignalP"/>
    </source>
</evidence>
<dbReference type="EMBL" id="JACJJL010000055">
    <property type="protein sequence ID" value="MBM6663143.1"/>
    <property type="molecule type" value="Genomic_DNA"/>
</dbReference>
<evidence type="ECO:0000313" key="2">
    <source>
        <dbReference type="EMBL" id="MBM6663143.1"/>
    </source>
</evidence>
<accession>A0A939B4E3</accession>